<feature type="transmembrane region" description="Helical" evidence="6">
    <location>
        <begin position="379"/>
        <end position="396"/>
    </location>
</feature>
<feature type="region of interest" description="Disordered" evidence="5">
    <location>
        <begin position="78"/>
        <end position="154"/>
    </location>
</feature>
<gene>
    <name evidence="8" type="ORF">FFLO_07045</name>
</gene>
<evidence type="ECO:0000256" key="2">
    <source>
        <dbReference type="ARBA" id="ARBA00022692"/>
    </source>
</evidence>
<organism evidence="8 9">
    <name type="scientific">Filobasidium floriforme</name>
    <dbReference type="NCBI Taxonomy" id="5210"/>
    <lineage>
        <taxon>Eukaryota</taxon>
        <taxon>Fungi</taxon>
        <taxon>Dikarya</taxon>
        <taxon>Basidiomycota</taxon>
        <taxon>Agaricomycotina</taxon>
        <taxon>Tremellomycetes</taxon>
        <taxon>Filobasidiales</taxon>
        <taxon>Filobasidiaceae</taxon>
        <taxon>Filobasidium</taxon>
    </lineage>
</organism>
<evidence type="ECO:0000256" key="1">
    <source>
        <dbReference type="ARBA" id="ARBA00004141"/>
    </source>
</evidence>
<feature type="transmembrane region" description="Helical" evidence="6">
    <location>
        <begin position="200"/>
        <end position="217"/>
    </location>
</feature>
<feature type="transmembrane region" description="Helical" evidence="6">
    <location>
        <begin position="42"/>
        <end position="65"/>
    </location>
</feature>
<comment type="caution">
    <text evidence="8">The sequence shown here is derived from an EMBL/GenBank/DDBJ whole genome shotgun (WGS) entry which is preliminary data.</text>
</comment>
<evidence type="ECO:0000259" key="7">
    <source>
        <dbReference type="PROSITE" id="PS51380"/>
    </source>
</evidence>
<keyword evidence="4 6" id="KW-0472">Membrane</keyword>
<dbReference type="Proteomes" id="UP000812966">
    <property type="component" value="Unassembled WGS sequence"/>
</dbReference>
<sequence>MDIDSPPSNSYDDLPLSPAQHAGHSHINLPHFSASFPLPFRVLTLVGLEILLWAVNLHVLTILGVDAGGALDLSQDIENEQDGGDVNNNVNDGSLSLTDEEEDEEKPRVLFDGDHNNEPELPASRIIRLDSPSPSTPSFLPPTTSSRRPSRRTRRRTDLHKPIYMLFVIYTLWVGMGWTAFRYATGQAEGGEEEVEMDRFRWVIGVIVGGLVVGLTWKRGFLARSERMGLLRSLKRILSPPWDHAPFFADVILADVLTSFAKVLGDLVVSSNQIWSGGLAQGRVRMSGTGNYIKLAMVCLPYCLRLRQCIQEYLIPHQTSSRPLFNALKYASAFPVIFLSAAQRNVMKEIAEIKGLSVEVLEKQMHESQSRWFGESRTFRLWLLAVLINSLFSFWWDVSNDWGLGILQSSTWFKAPVTSYSARTTPDSRANIVYRNFRRLVRSVAASLGFGTDSGLAAEEFELGPHRRSPFPSPGLGGSTQLPGNPDRGDHHAPHLHPTSRSGSSSAPFAGAGPTGPFGLRPRMLFPDPFVYYLFILLDLVLRFTWSLKLSSHLHTISEIESGVFIMEALELGRRWMWVFLRVEWEEVKRLDARAQERRYEMEEARRVGINGSTQVNGLGLGLLHQVDHKAPIVR</sequence>
<keyword evidence="9" id="KW-1185">Reference proteome</keyword>
<comment type="subcellular location">
    <subcellularLocation>
        <location evidence="1">Membrane</location>
        <topology evidence="1">Multi-pass membrane protein</topology>
    </subcellularLocation>
</comment>
<feature type="domain" description="EXS" evidence="7">
    <location>
        <begin position="285"/>
        <end position="614"/>
    </location>
</feature>
<reference evidence="8" key="1">
    <citation type="submission" date="2020-04" db="EMBL/GenBank/DDBJ databases">
        <title>Analysis of mating type loci in Filobasidium floriforme.</title>
        <authorList>
            <person name="Nowrousian M."/>
        </authorList>
    </citation>
    <scope>NUCLEOTIDE SEQUENCE</scope>
    <source>
        <strain evidence="8">CBS 6242</strain>
    </source>
</reference>
<feature type="transmembrane region" description="Helical" evidence="6">
    <location>
        <begin position="162"/>
        <end position="180"/>
    </location>
</feature>
<dbReference type="EMBL" id="JABELV010000326">
    <property type="protein sequence ID" value="KAG7527329.1"/>
    <property type="molecule type" value="Genomic_DNA"/>
</dbReference>
<dbReference type="GO" id="GO:0005737">
    <property type="term" value="C:cytoplasm"/>
    <property type="evidence" value="ECO:0007669"/>
    <property type="project" value="TreeGrafter"/>
</dbReference>
<feature type="compositionally biased region" description="Basic and acidic residues" evidence="5">
    <location>
        <begin position="105"/>
        <end position="118"/>
    </location>
</feature>
<accession>A0A8K0JDN6</accession>
<keyword evidence="3 6" id="KW-1133">Transmembrane helix</keyword>
<evidence type="ECO:0000256" key="3">
    <source>
        <dbReference type="ARBA" id="ARBA00022989"/>
    </source>
</evidence>
<evidence type="ECO:0000256" key="4">
    <source>
        <dbReference type="ARBA" id="ARBA00023136"/>
    </source>
</evidence>
<feature type="region of interest" description="Disordered" evidence="5">
    <location>
        <begin position="469"/>
        <end position="510"/>
    </location>
</feature>
<name>A0A8K0JDN6_9TREE</name>
<feature type="compositionally biased region" description="Low complexity" evidence="5">
    <location>
        <begin position="499"/>
        <end position="510"/>
    </location>
</feature>
<feature type="compositionally biased region" description="Low complexity" evidence="5">
    <location>
        <begin position="84"/>
        <end position="93"/>
    </location>
</feature>
<dbReference type="GO" id="GO:0016020">
    <property type="term" value="C:membrane"/>
    <property type="evidence" value="ECO:0007669"/>
    <property type="project" value="UniProtKB-SubCell"/>
</dbReference>
<keyword evidence="2 6" id="KW-0812">Transmembrane</keyword>
<dbReference type="PROSITE" id="PS51380">
    <property type="entry name" value="EXS"/>
    <property type="match status" value="1"/>
</dbReference>
<evidence type="ECO:0000256" key="6">
    <source>
        <dbReference type="SAM" id="Phobius"/>
    </source>
</evidence>
<evidence type="ECO:0000313" key="8">
    <source>
        <dbReference type="EMBL" id="KAG7527329.1"/>
    </source>
</evidence>
<protein>
    <recommendedName>
        <fullName evidence="7">EXS domain-containing protein</fullName>
    </recommendedName>
</protein>
<dbReference type="OrthoDB" id="2159384at2759"/>
<proteinExistence type="predicted"/>
<evidence type="ECO:0000313" key="9">
    <source>
        <dbReference type="Proteomes" id="UP000812966"/>
    </source>
</evidence>
<dbReference type="PANTHER" id="PTHR10783">
    <property type="entry name" value="XENOTROPIC AND POLYTROPIC RETROVIRUS RECEPTOR 1-RELATED"/>
    <property type="match status" value="1"/>
</dbReference>
<dbReference type="InterPro" id="IPR004342">
    <property type="entry name" value="EXS_C"/>
</dbReference>
<feature type="compositionally biased region" description="Low complexity" evidence="5">
    <location>
        <begin position="131"/>
        <end position="147"/>
    </location>
</feature>
<dbReference type="PANTHER" id="PTHR10783:SF46">
    <property type="entry name" value="PROTEIN ERD1 HOMOLOG 2"/>
    <property type="match status" value="1"/>
</dbReference>
<dbReference type="Pfam" id="PF03124">
    <property type="entry name" value="EXS"/>
    <property type="match status" value="1"/>
</dbReference>
<evidence type="ECO:0000256" key="5">
    <source>
        <dbReference type="SAM" id="MobiDB-lite"/>
    </source>
</evidence>
<dbReference type="AlphaFoldDB" id="A0A8K0JDN6"/>